<name>A0AAI9IGD8_9BURK</name>
<dbReference type="GO" id="GO:0006865">
    <property type="term" value="P:amino acid transport"/>
    <property type="evidence" value="ECO:0007669"/>
    <property type="project" value="UniProtKB-KW"/>
</dbReference>
<dbReference type="GO" id="GO:0022857">
    <property type="term" value="F:transmembrane transporter activity"/>
    <property type="evidence" value="ECO:0007669"/>
    <property type="project" value="InterPro"/>
</dbReference>
<feature type="transmembrane region" description="Helical" evidence="10">
    <location>
        <begin position="195"/>
        <end position="214"/>
    </location>
</feature>
<dbReference type="RefSeq" id="WP_006462343.1">
    <property type="nucleotide sequence ID" value="NZ_AEEC02000006.1"/>
</dbReference>
<comment type="function">
    <text evidence="1">Part of the binding-protein-dependent transport system for glutamine; probably responsible for the translocation of the substrate across the membrane.</text>
</comment>
<feature type="transmembrane region" description="Helical" evidence="10">
    <location>
        <begin position="62"/>
        <end position="85"/>
    </location>
</feature>
<dbReference type="PANTHER" id="PTHR30614:SF20">
    <property type="entry name" value="GLUTAMINE TRANSPORT SYSTEM PERMEASE PROTEIN GLNP"/>
    <property type="match status" value="1"/>
</dbReference>
<protein>
    <submittedName>
        <fullName evidence="12">Amino acid ABC transporter permease</fullName>
    </submittedName>
</protein>
<keyword evidence="8 10" id="KW-1133">Transmembrane helix</keyword>
<dbReference type="GO" id="GO:0043190">
    <property type="term" value="C:ATP-binding cassette (ABC) transporter complex"/>
    <property type="evidence" value="ECO:0007669"/>
    <property type="project" value="InterPro"/>
</dbReference>
<evidence type="ECO:0000256" key="2">
    <source>
        <dbReference type="ARBA" id="ARBA00004429"/>
    </source>
</evidence>
<dbReference type="CDD" id="cd06261">
    <property type="entry name" value="TM_PBP2"/>
    <property type="match status" value="1"/>
</dbReference>
<keyword evidence="6 10" id="KW-0812">Transmembrane</keyword>
<dbReference type="AlphaFoldDB" id="A0AAI9IGD8"/>
<keyword evidence="7" id="KW-0029">Amino-acid transport</keyword>
<dbReference type="PANTHER" id="PTHR30614">
    <property type="entry name" value="MEMBRANE COMPONENT OF AMINO ACID ABC TRANSPORTER"/>
    <property type="match status" value="1"/>
</dbReference>
<dbReference type="InterPro" id="IPR010065">
    <property type="entry name" value="AA_ABC_transptr_permease_3TM"/>
</dbReference>
<keyword evidence="4 10" id="KW-0813">Transport</keyword>
<feature type="transmembrane region" description="Helical" evidence="10">
    <location>
        <begin position="20"/>
        <end position="50"/>
    </location>
</feature>
<evidence type="ECO:0000256" key="4">
    <source>
        <dbReference type="ARBA" id="ARBA00022448"/>
    </source>
</evidence>
<dbReference type="InterPro" id="IPR043429">
    <property type="entry name" value="ArtM/GltK/GlnP/TcyL/YhdX-like"/>
</dbReference>
<evidence type="ECO:0000256" key="9">
    <source>
        <dbReference type="ARBA" id="ARBA00023136"/>
    </source>
</evidence>
<dbReference type="NCBIfam" id="TIGR01726">
    <property type="entry name" value="HEQRo_perm_3TM"/>
    <property type="match status" value="1"/>
</dbReference>
<dbReference type="InterPro" id="IPR035906">
    <property type="entry name" value="MetI-like_sf"/>
</dbReference>
<evidence type="ECO:0000256" key="10">
    <source>
        <dbReference type="RuleBase" id="RU363032"/>
    </source>
</evidence>
<evidence type="ECO:0000256" key="6">
    <source>
        <dbReference type="ARBA" id="ARBA00022692"/>
    </source>
</evidence>
<evidence type="ECO:0000259" key="11">
    <source>
        <dbReference type="PROSITE" id="PS50928"/>
    </source>
</evidence>
<organism evidence="12 13">
    <name type="scientific">Herbaspirillum frisingense GSF30</name>
    <dbReference type="NCBI Taxonomy" id="864073"/>
    <lineage>
        <taxon>Bacteria</taxon>
        <taxon>Pseudomonadati</taxon>
        <taxon>Pseudomonadota</taxon>
        <taxon>Betaproteobacteria</taxon>
        <taxon>Burkholderiales</taxon>
        <taxon>Oxalobacteraceae</taxon>
        <taxon>Herbaspirillum</taxon>
    </lineage>
</organism>
<keyword evidence="9 10" id="KW-0472">Membrane</keyword>
<evidence type="ECO:0000256" key="7">
    <source>
        <dbReference type="ARBA" id="ARBA00022970"/>
    </source>
</evidence>
<dbReference type="InterPro" id="IPR000515">
    <property type="entry name" value="MetI-like"/>
</dbReference>
<evidence type="ECO:0000313" key="13">
    <source>
        <dbReference type="Proteomes" id="UP000006772"/>
    </source>
</evidence>
<accession>A0AAI9IGD8</accession>
<comment type="caution">
    <text evidence="12">The sequence shown here is derived from an EMBL/GenBank/DDBJ whole genome shotgun (WGS) entry which is preliminary data.</text>
</comment>
<evidence type="ECO:0000313" key="12">
    <source>
        <dbReference type="EMBL" id="EOA05596.1"/>
    </source>
</evidence>
<dbReference type="SUPFAM" id="SSF161098">
    <property type="entry name" value="MetI-like"/>
    <property type="match status" value="1"/>
</dbReference>
<evidence type="ECO:0000256" key="5">
    <source>
        <dbReference type="ARBA" id="ARBA00022475"/>
    </source>
</evidence>
<dbReference type="EMBL" id="AEEC02000006">
    <property type="protein sequence ID" value="EOA05596.1"/>
    <property type="molecule type" value="Genomic_DNA"/>
</dbReference>
<dbReference type="Proteomes" id="UP000006772">
    <property type="component" value="Unassembled WGS sequence"/>
</dbReference>
<keyword evidence="5" id="KW-1003">Cell membrane</keyword>
<evidence type="ECO:0000256" key="8">
    <source>
        <dbReference type="ARBA" id="ARBA00022989"/>
    </source>
</evidence>
<comment type="similarity">
    <text evidence="3">Belongs to the binding-protein-dependent transport system permease family. HisMQ subfamily.</text>
</comment>
<dbReference type="PROSITE" id="PS50928">
    <property type="entry name" value="ABC_TM1"/>
    <property type="match status" value="1"/>
</dbReference>
<gene>
    <name evidence="12" type="ORF">HFRIS_005873</name>
</gene>
<evidence type="ECO:0000256" key="1">
    <source>
        <dbReference type="ARBA" id="ARBA00003159"/>
    </source>
</evidence>
<dbReference type="Pfam" id="PF00528">
    <property type="entry name" value="BPD_transp_1"/>
    <property type="match status" value="1"/>
</dbReference>
<evidence type="ECO:0000256" key="3">
    <source>
        <dbReference type="ARBA" id="ARBA00010072"/>
    </source>
</evidence>
<reference evidence="12 13" key="1">
    <citation type="journal article" date="2013" name="Front. Microbiol.">
        <title>The genome of the endophytic bacterium H. frisingense GSF30(T) identifies diverse strategies in the Herbaspirillum genus to interact with plants.</title>
        <authorList>
            <person name="Straub D."/>
            <person name="Rothballer M."/>
            <person name="Hartmann A."/>
            <person name="Ludewig U."/>
        </authorList>
    </citation>
    <scope>NUCLEOTIDE SEQUENCE [LARGE SCALE GENOMIC DNA]</scope>
    <source>
        <strain evidence="12 13">GSF30</strain>
    </source>
</reference>
<proteinExistence type="inferred from homology"/>
<sequence length="224" mass="24678">MEALLQNFFNLEVYRQVLPFLLGGLWTTVWLSLLVIPIGVLSGLLLALLATQSRSRAVRIAVAVYVDFFRSFPPLVLLILIYFGAPFLGLELPKLVAVALGFMFNNSSYFAEVLRAGIESVPSGQMEAARSTGLSRWQALAYVVVPQAARNALPDLVGNCIEVIKLTTIASVVALPELLRVARDAQSLVYNPSPIVLAALLYLILLLPLVRWLSRLEHRGRSLH</sequence>
<dbReference type="Gene3D" id="1.10.3720.10">
    <property type="entry name" value="MetI-like"/>
    <property type="match status" value="1"/>
</dbReference>
<comment type="subcellular location">
    <subcellularLocation>
        <location evidence="2">Cell inner membrane</location>
        <topology evidence="2">Multi-pass membrane protein</topology>
    </subcellularLocation>
    <subcellularLocation>
        <location evidence="10">Cell membrane</location>
        <topology evidence="10">Multi-pass membrane protein</topology>
    </subcellularLocation>
</comment>
<feature type="domain" description="ABC transmembrane type-1" evidence="11">
    <location>
        <begin position="25"/>
        <end position="214"/>
    </location>
</feature>